<evidence type="ECO:0000313" key="3">
    <source>
        <dbReference type="EMBL" id="OGZ52825.1"/>
    </source>
</evidence>
<evidence type="ECO:0000259" key="2">
    <source>
        <dbReference type="Pfam" id="PF13200"/>
    </source>
</evidence>
<gene>
    <name evidence="3" type="ORF">A3B25_01060</name>
</gene>
<reference evidence="3 4" key="1">
    <citation type="journal article" date="2016" name="Nat. Commun.">
        <title>Thousands of microbial genomes shed light on interconnected biogeochemical processes in an aquifer system.</title>
        <authorList>
            <person name="Anantharaman K."/>
            <person name="Brown C.T."/>
            <person name="Hug L.A."/>
            <person name="Sharon I."/>
            <person name="Castelle C.J."/>
            <person name="Probst A.J."/>
            <person name="Thomas B.C."/>
            <person name="Singh A."/>
            <person name="Wilkins M.J."/>
            <person name="Karaoz U."/>
            <person name="Brodie E.L."/>
            <person name="Williams K.H."/>
            <person name="Hubbard S.S."/>
            <person name="Banfield J.F."/>
        </authorList>
    </citation>
    <scope>NUCLEOTIDE SEQUENCE [LARGE SCALE GENOMIC DNA]</scope>
</reference>
<keyword evidence="1" id="KW-0812">Transmembrane</keyword>
<keyword evidence="1" id="KW-0472">Membrane</keyword>
<sequence length="471" mass="52250">MKSSNYLRLGNWAEIFVATNLSFFYTFHIESMKFLTGAMLLTLFSAGFFLLLPGRTMLIQNPAGVASNEPNVPAAQNPIVPIPVSSTPPSVPSPVILPGTAKVSSGDIANQLPLANPPAVAKGIYLTGWSAGSASRLNSLIALIKRTELNAVVIDIKDYSGYLSYIVSSTIARDSGAFREIRILHPNSVIKRLHDEGIYVIGRITAFQDPILAKAHPEWALKNKTTGEVWKDKSGLEWMDPAAEPVWEYLTSIAKDGIDRGFDEINFDYIRFASDGDLLNIGFPFWDGKTQRHKIIGSFFDFLRSNLGEAKLSVDLFGLSTVNHDDLGIGQVIEDAYENFDYVSPMIYPSHFATGFLGYKSPAKNPYEIIKYSMDRALERLTRLTTTTIEMNGTSTIKKTITRERAPDEQFRAKLRPWLQDFDLGAIYNAAMVKSQISAVYDSNGSSTEKFGGWLLWNPANVYTEAALQKE</sequence>
<dbReference type="EMBL" id="MHNW01000038">
    <property type="protein sequence ID" value="OGZ52825.1"/>
    <property type="molecule type" value="Genomic_DNA"/>
</dbReference>
<dbReference type="STRING" id="1802126.A3B25_01060"/>
<accession>A0A1G2GRI5</accession>
<dbReference type="Proteomes" id="UP000179106">
    <property type="component" value="Unassembled WGS sequence"/>
</dbReference>
<evidence type="ECO:0000313" key="4">
    <source>
        <dbReference type="Proteomes" id="UP000179106"/>
    </source>
</evidence>
<protein>
    <recommendedName>
        <fullName evidence="2">DUF4015 domain-containing protein</fullName>
    </recommendedName>
</protein>
<organism evidence="3 4">
    <name type="scientific">Candidatus Ryanbacteria bacterium RIFCSPLOWO2_01_FULL_48_26</name>
    <dbReference type="NCBI Taxonomy" id="1802126"/>
    <lineage>
        <taxon>Bacteria</taxon>
        <taxon>Candidatus Ryaniibacteriota</taxon>
    </lineage>
</organism>
<dbReference type="InterPro" id="IPR025275">
    <property type="entry name" value="DUF4015"/>
</dbReference>
<dbReference type="Gene3D" id="3.20.20.80">
    <property type="entry name" value="Glycosidases"/>
    <property type="match status" value="1"/>
</dbReference>
<dbReference type="SUPFAM" id="SSF51445">
    <property type="entry name" value="(Trans)glycosidases"/>
    <property type="match status" value="1"/>
</dbReference>
<dbReference type="AlphaFoldDB" id="A0A1G2GRI5"/>
<feature type="domain" description="DUF4015" evidence="2">
    <location>
        <begin position="123"/>
        <end position="463"/>
    </location>
</feature>
<comment type="caution">
    <text evidence="3">The sequence shown here is derived from an EMBL/GenBank/DDBJ whole genome shotgun (WGS) entry which is preliminary data.</text>
</comment>
<dbReference type="InterPro" id="IPR017853">
    <property type="entry name" value="GH"/>
</dbReference>
<evidence type="ECO:0000256" key="1">
    <source>
        <dbReference type="SAM" id="Phobius"/>
    </source>
</evidence>
<feature type="transmembrane region" description="Helical" evidence="1">
    <location>
        <begin position="34"/>
        <end position="52"/>
    </location>
</feature>
<dbReference type="Pfam" id="PF13200">
    <property type="entry name" value="DUF4015"/>
    <property type="match status" value="1"/>
</dbReference>
<name>A0A1G2GRI5_9BACT</name>
<proteinExistence type="predicted"/>
<feature type="transmembrane region" description="Helical" evidence="1">
    <location>
        <begin position="12"/>
        <end position="28"/>
    </location>
</feature>
<keyword evidence="1" id="KW-1133">Transmembrane helix</keyword>